<evidence type="ECO:0000256" key="2">
    <source>
        <dbReference type="ARBA" id="ARBA00022737"/>
    </source>
</evidence>
<dbReference type="GO" id="GO:0005509">
    <property type="term" value="F:calcium ion binding"/>
    <property type="evidence" value="ECO:0007669"/>
    <property type="project" value="InterPro"/>
</dbReference>
<dbReference type="PANTHER" id="PTHR23055">
    <property type="entry name" value="CALCIUM BINDING PROTEINS"/>
    <property type="match status" value="1"/>
</dbReference>
<evidence type="ECO:0000256" key="1">
    <source>
        <dbReference type="ARBA" id="ARBA00022723"/>
    </source>
</evidence>
<evidence type="ECO:0000313" key="5">
    <source>
        <dbReference type="Proteomes" id="UP000504631"/>
    </source>
</evidence>
<dbReference type="Gene3D" id="1.10.238.10">
    <property type="entry name" value="EF-hand"/>
    <property type="match status" value="1"/>
</dbReference>
<dbReference type="PRINTS" id="PR00450">
    <property type="entry name" value="RECOVERIN"/>
</dbReference>
<feature type="domain" description="EF-hand" evidence="4">
    <location>
        <begin position="183"/>
        <end position="218"/>
    </location>
</feature>
<dbReference type="Pfam" id="PF13833">
    <property type="entry name" value="EF-hand_8"/>
    <property type="match status" value="1"/>
</dbReference>
<keyword evidence="3" id="KW-0106">Calcium</keyword>
<sequence length="274" mass="31982">MIISLIVNCPTFVVFLCQEIFNDHIRITIMSNSLNIDNKSIEQIRDRISLSLKMQRSFKKMKRSIRKITETSTSVQPHCVFVENMQDDEKQPLYVFPERLSYLTYQTGFSKDEIRKLYRVFKQHCPKGAVTTNDLKPAYAKLFPLGDPAKYAQIVFNAFDKDRDGIVSFADLLNEVALIINGDVDQKLSWIFRFYDLNGDGYITRKEMLVIMSAIYEMLHNGQIIQRMANRHVDKVFEKMDVDKDGVISQEEFMSICKNDSVIQKQLAIFNQFW</sequence>
<dbReference type="PROSITE" id="PS50222">
    <property type="entry name" value="EF_HAND_2"/>
    <property type="match status" value="3"/>
</dbReference>
<dbReference type="Proteomes" id="UP000504631">
    <property type="component" value="Unplaced"/>
</dbReference>
<reference evidence="6" key="1">
    <citation type="submission" date="2025-08" db="UniProtKB">
        <authorList>
            <consortium name="RefSeq"/>
        </authorList>
    </citation>
    <scope>IDENTIFICATION</scope>
    <source>
        <tissue evidence="6">Muscle</tissue>
    </source>
</reference>
<feature type="domain" description="EF-hand" evidence="4">
    <location>
        <begin position="228"/>
        <end position="263"/>
    </location>
</feature>
<feature type="domain" description="EF-hand" evidence="4">
    <location>
        <begin position="147"/>
        <end position="182"/>
    </location>
</feature>
<dbReference type="InterPro" id="IPR002048">
    <property type="entry name" value="EF_hand_dom"/>
</dbReference>
<gene>
    <name evidence="6" type="primary">LOC117240167</name>
</gene>
<dbReference type="Pfam" id="PF13499">
    <property type="entry name" value="EF-hand_7"/>
    <property type="match status" value="1"/>
</dbReference>
<protein>
    <submittedName>
        <fullName evidence="6">Hippocalcin-like protein 4 isoform X1</fullName>
    </submittedName>
</protein>
<dbReference type="InterPro" id="IPR018247">
    <property type="entry name" value="EF_Hand_1_Ca_BS"/>
</dbReference>
<keyword evidence="1" id="KW-0479">Metal-binding</keyword>
<evidence type="ECO:0000259" key="4">
    <source>
        <dbReference type="PROSITE" id="PS50222"/>
    </source>
</evidence>
<dbReference type="AlphaFoldDB" id="A0A6J3LBC8"/>
<accession>A0A6J3LBC8</accession>
<evidence type="ECO:0000313" key="6">
    <source>
        <dbReference type="RefSeq" id="XP_033361961.1"/>
    </source>
</evidence>
<keyword evidence="2" id="KW-0677">Repeat</keyword>
<dbReference type="InterPro" id="IPR011992">
    <property type="entry name" value="EF-hand-dom_pair"/>
</dbReference>
<dbReference type="RefSeq" id="XP_033361961.1">
    <property type="nucleotide sequence ID" value="XM_033506070.1"/>
</dbReference>
<keyword evidence="5" id="KW-1185">Reference proteome</keyword>
<proteinExistence type="predicted"/>
<dbReference type="PROSITE" id="PS00018">
    <property type="entry name" value="EF_HAND_1"/>
    <property type="match status" value="3"/>
</dbReference>
<name>A0A6J3LBC8_9HYME</name>
<dbReference type="SMART" id="SM00054">
    <property type="entry name" value="EFh"/>
    <property type="match status" value="3"/>
</dbReference>
<evidence type="ECO:0000256" key="3">
    <source>
        <dbReference type="ARBA" id="ARBA00022837"/>
    </source>
</evidence>
<dbReference type="GeneID" id="117240167"/>
<organism evidence="5 6">
    <name type="scientific">Bombus vosnesenskii</name>
    <dbReference type="NCBI Taxonomy" id="207650"/>
    <lineage>
        <taxon>Eukaryota</taxon>
        <taxon>Metazoa</taxon>
        <taxon>Ecdysozoa</taxon>
        <taxon>Arthropoda</taxon>
        <taxon>Hexapoda</taxon>
        <taxon>Insecta</taxon>
        <taxon>Pterygota</taxon>
        <taxon>Neoptera</taxon>
        <taxon>Endopterygota</taxon>
        <taxon>Hymenoptera</taxon>
        <taxon>Apocrita</taxon>
        <taxon>Aculeata</taxon>
        <taxon>Apoidea</taxon>
        <taxon>Anthophila</taxon>
        <taxon>Apidae</taxon>
        <taxon>Bombus</taxon>
        <taxon>Pyrobombus</taxon>
    </lineage>
</organism>
<dbReference type="PANTHER" id="PTHR23055:SF167">
    <property type="entry name" value="EF-HAND DOMAIN-CONTAINING PROTEIN"/>
    <property type="match status" value="1"/>
</dbReference>
<dbReference type="CDD" id="cd00051">
    <property type="entry name" value="EFh"/>
    <property type="match status" value="2"/>
</dbReference>
<dbReference type="InterPro" id="IPR028846">
    <property type="entry name" value="Recoverin"/>
</dbReference>
<dbReference type="KEGG" id="bvk:117240167"/>
<dbReference type="SUPFAM" id="SSF47473">
    <property type="entry name" value="EF-hand"/>
    <property type="match status" value="1"/>
</dbReference>